<sequence length="213" mass="24271">MVRYQRKLPWKYVTLDATGTLIRPRQSIGCTYVDHFQQITRHALSSERRERAEEHVNHRFPIVFSALSAAKPNFGKRTVVAGRGAPATALSWWDELVLDVLPSELVREIPDNAAYQFTCDVYAHYASGGAWHVFDDVRYALDHLREDGVVLGVISNFDERLEGILQDVALREYFDVVTTSWRHGVMKPDESIFTTTFAQLKREASSGDVLWTA</sequence>
<evidence type="ECO:0000313" key="1">
    <source>
        <dbReference type="EnsemblProtists" id="PYU1_T005165"/>
    </source>
</evidence>
<keyword evidence="2" id="KW-1185">Reference proteome</keyword>
<proteinExistence type="predicted"/>
<organism evidence="1 2">
    <name type="scientific">Globisporangium ultimum (strain ATCC 200006 / CBS 805.95 / DAOM BR144)</name>
    <name type="common">Pythium ultimum</name>
    <dbReference type="NCBI Taxonomy" id="431595"/>
    <lineage>
        <taxon>Eukaryota</taxon>
        <taxon>Sar</taxon>
        <taxon>Stramenopiles</taxon>
        <taxon>Oomycota</taxon>
        <taxon>Peronosporomycetes</taxon>
        <taxon>Pythiales</taxon>
        <taxon>Pythiaceae</taxon>
        <taxon>Globisporangium</taxon>
    </lineage>
</organism>
<dbReference type="EnsemblProtists" id="PYU1_T005165">
    <property type="protein sequence ID" value="PYU1_T005165"/>
    <property type="gene ID" value="PYU1_G005154"/>
</dbReference>
<dbReference type="eggNOG" id="KOG3085">
    <property type="taxonomic scope" value="Eukaryota"/>
</dbReference>
<evidence type="ECO:0000313" key="2">
    <source>
        <dbReference type="Proteomes" id="UP000019132"/>
    </source>
</evidence>
<dbReference type="Pfam" id="PF00702">
    <property type="entry name" value="Hydrolase"/>
    <property type="match status" value="1"/>
</dbReference>
<dbReference type="Proteomes" id="UP000019132">
    <property type="component" value="Unassembled WGS sequence"/>
</dbReference>
<reference evidence="1" key="3">
    <citation type="submission" date="2015-02" db="UniProtKB">
        <authorList>
            <consortium name="EnsemblProtists"/>
        </authorList>
    </citation>
    <scope>IDENTIFICATION</scope>
    <source>
        <strain evidence="1">DAOM BR144</strain>
    </source>
</reference>
<dbReference type="InterPro" id="IPR023214">
    <property type="entry name" value="HAD_sf"/>
</dbReference>
<dbReference type="HOGENOM" id="CLU_045011_8_0_1"/>
<dbReference type="EMBL" id="GL376564">
    <property type="status" value="NOT_ANNOTATED_CDS"/>
    <property type="molecule type" value="Genomic_DNA"/>
</dbReference>
<dbReference type="PANTHER" id="PTHR46191">
    <property type="match status" value="1"/>
</dbReference>
<protein>
    <submittedName>
        <fullName evidence="1">Uncharacterized protein</fullName>
    </submittedName>
</protein>
<dbReference type="InterPro" id="IPR044924">
    <property type="entry name" value="HAD-SF_hydro_IA_REG-2-like_cap"/>
</dbReference>
<dbReference type="InterPro" id="IPR036412">
    <property type="entry name" value="HAD-like_sf"/>
</dbReference>
<dbReference type="STRING" id="431595.K3WJM3"/>
<dbReference type="PANTHER" id="PTHR46191:SF2">
    <property type="entry name" value="HALOACID DEHALOGENASE-LIKE HYDROLASE DOMAIN-CONTAINING PROTEIN 3"/>
    <property type="match status" value="1"/>
</dbReference>
<reference evidence="2" key="2">
    <citation type="submission" date="2010-04" db="EMBL/GenBank/DDBJ databases">
        <authorList>
            <person name="Buell R."/>
            <person name="Hamilton J."/>
            <person name="Hostetler J."/>
        </authorList>
    </citation>
    <scope>NUCLEOTIDE SEQUENCE [LARGE SCALE GENOMIC DNA]</scope>
    <source>
        <strain evidence="2">DAOM:BR144</strain>
    </source>
</reference>
<dbReference type="Gene3D" id="1.10.150.720">
    <property type="entry name" value="Haloacid dehalogenase-like hydrolase"/>
    <property type="match status" value="1"/>
</dbReference>
<reference evidence="2" key="1">
    <citation type="journal article" date="2010" name="Genome Biol.">
        <title>Genome sequence of the necrotrophic plant pathogen Pythium ultimum reveals original pathogenicity mechanisms and effector repertoire.</title>
        <authorList>
            <person name="Levesque C.A."/>
            <person name="Brouwer H."/>
            <person name="Cano L."/>
            <person name="Hamilton J.P."/>
            <person name="Holt C."/>
            <person name="Huitema E."/>
            <person name="Raffaele S."/>
            <person name="Robideau G.P."/>
            <person name="Thines M."/>
            <person name="Win J."/>
            <person name="Zerillo M.M."/>
            <person name="Beakes G.W."/>
            <person name="Boore J.L."/>
            <person name="Busam D."/>
            <person name="Dumas B."/>
            <person name="Ferriera S."/>
            <person name="Fuerstenberg S.I."/>
            <person name="Gachon C.M."/>
            <person name="Gaulin E."/>
            <person name="Govers F."/>
            <person name="Grenville-Briggs L."/>
            <person name="Horner N."/>
            <person name="Hostetler J."/>
            <person name="Jiang R.H."/>
            <person name="Johnson J."/>
            <person name="Krajaejun T."/>
            <person name="Lin H."/>
            <person name="Meijer H.J."/>
            <person name="Moore B."/>
            <person name="Morris P."/>
            <person name="Phuntmart V."/>
            <person name="Puiu D."/>
            <person name="Shetty J."/>
            <person name="Stajich J.E."/>
            <person name="Tripathy S."/>
            <person name="Wawra S."/>
            <person name="van West P."/>
            <person name="Whitty B.R."/>
            <person name="Coutinho P.M."/>
            <person name="Henrissat B."/>
            <person name="Martin F."/>
            <person name="Thomas P.D."/>
            <person name="Tyler B.M."/>
            <person name="De Vries R.P."/>
            <person name="Kamoun S."/>
            <person name="Yandell M."/>
            <person name="Tisserat N."/>
            <person name="Buell C.R."/>
        </authorList>
    </citation>
    <scope>NUCLEOTIDE SEQUENCE</scope>
    <source>
        <strain evidence="2">DAOM:BR144</strain>
    </source>
</reference>
<dbReference type="SUPFAM" id="SSF56784">
    <property type="entry name" value="HAD-like"/>
    <property type="match status" value="1"/>
</dbReference>
<name>K3WJM3_GLOUD</name>
<dbReference type="VEuPathDB" id="FungiDB:PYU1_G005154"/>
<dbReference type="Gene3D" id="3.40.50.1000">
    <property type="entry name" value="HAD superfamily/HAD-like"/>
    <property type="match status" value="1"/>
</dbReference>
<dbReference type="InterPro" id="IPR051828">
    <property type="entry name" value="HAD-like_hydrolase_domain"/>
</dbReference>
<dbReference type="AlphaFoldDB" id="K3WJM3"/>
<dbReference type="GO" id="GO:0005634">
    <property type="term" value="C:nucleus"/>
    <property type="evidence" value="ECO:0007669"/>
    <property type="project" value="TreeGrafter"/>
</dbReference>
<dbReference type="InParanoid" id="K3WJM3"/>
<accession>K3WJM3</accession>